<dbReference type="SUPFAM" id="SSF101912">
    <property type="entry name" value="Sema domain"/>
    <property type="match status" value="1"/>
</dbReference>
<accession>V5H0R7</accession>
<keyword evidence="13" id="KW-0325">Glycoprotein</keyword>
<dbReference type="EMBL" id="GANP01014004">
    <property type="protein sequence ID" value="JAB70464.1"/>
    <property type="molecule type" value="mRNA"/>
</dbReference>
<evidence type="ECO:0000256" key="8">
    <source>
        <dbReference type="ARBA" id="ARBA00022782"/>
    </source>
</evidence>
<feature type="signal peptide" evidence="17">
    <location>
        <begin position="1"/>
        <end position="37"/>
    </location>
</feature>
<dbReference type="GO" id="GO:0030335">
    <property type="term" value="P:positive regulation of cell migration"/>
    <property type="evidence" value="ECO:0007669"/>
    <property type="project" value="TreeGrafter"/>
</dbReference>
<feature type="domain" description="Sema" evidence="18">
    <location>
        <begin position="39"/>
        <end position="483"/>
    </location>
</feature>
<keyword evidence="5 16" id="KW-0812">Transmembrane</keyword>
<organism evidence="19">
    <name type="scientific">Ixodes ricinus</name>
    <name type="common">Common tick</name>
    <name type="synonym">Acarus ricinus</name>
    <dbReference type="NCBI Taxonomy" id="34613"/>
    <lineage>
        <taxon>Eukaryota</taxon>
        <taxon>Metazoa</taxon>
        <taxon>Ecdysozoa</taxon>
        <taxon>Arthropoda</taxon>
        <taxon>Chelicerata</taxon>
        <taxon>Arachnida</taxon>
        <taxon>Acari</taxon>
        <taxon>Parasitiformes</taxon>
        <taxon>Ixodida</taxon>
        <taxon>Ixodoidea</taxon>
        <taxon>Ixodidae</taxon>
        <taxon>Ixodinae</taxon>
        <taxon>Ixodes</taxon>
    </lineage>
</organism>
<dbReference type="Gene3D" id="2.130.10.10">
    <property type="entry name" value="YVTN repeat-like/Quinoprotein amine dehydrogenase"/>
    <property type="match status" value="1"/>
</dbReference>
<dbReference type="SUPFAM" id="SSF82895">
    <property type="entry name" value="TSP-1 type 1 repeat"/>
    <property type="match status" value="4"/>
</dbReference>
<dbReference type="InterPro" id="IPR016201">
    <property type="entry name" value="PSI"/>
</dbReference>
<dbReference type="Pfam" id="PF01403">
    <property type="entry name" value="Sema"/>
    <property type="match status" value="1"/>
</dbReference>
<keyword evidence="7" id="KW-0677">Repeat</keyword>
<keyword evidence="4" id="KW-0964">Secreted</keyword>
<dbReference type="GO" id="GO:0030215">
    <property type="term" value="F:semaphorin receptor binding"/>
    <property type="evidence" value="ECO:0007669"/>
    <property type="project" value="InterPro"/>
</dbReference>
<keyword evidence="11 16" id="KW-0472">Membrane</keyword>
<dbReference type="Gene3D" id="3.30.1680.10">
    <property type="entry name" value="ligand-binding face of the semaphorins, domain 2"/>
    <property type="match status" value="1"/>
</dbReference>
<evidence type="ECO:0000256" key="2">
    <source>
        <dbReference type="ARBA" id="ARBA00004613"/>
    </source>
</evidence>
<dbReference type="GO" id="GO:0005886">
    <property type="term" value="C:plasma membrane"/>
    <property type="evidence" value="ECO:0007669"/>
    <property type="project" value="TreeGrafter"/>
</dbReference>
<keyword evidence="12" id="KW-1015">Disulfide bond</keyword>
<dbReference type="Pfam" id="PF01437">
    <property type="entry name" value="PSI"/>
    <property type="match status" value="1"/>
</dbReference>
<dbReference type="PROSITE" id="PS50092">
    <property type="entry name" value="TSP1"/>
    <property type="match status" value="4"/>
</dbReference>
<dbReference type="GO" id="GO:0007411">
    <property type="term" value="P:axon guidance"/>
    <property type="evidence" value="ECO:0007669"/>
    <property type="project" value="TreeGrafter"/>
</dbReference>
<evidence type="ECO:0000256" key="3">
    <source>
        <dbReference type="ARBA" id="ARBA00022473"/>
    </source>
</evidence>
<dbReference type="Pfam" id="PF23260">
    <property type="entry name" value="TSP1_2"/>
    <property type="match status" value="1"/>
</dbReference>
<dbReference type="InterPro" id="IPR002165">
    <property type="entry name" value="Plexin_repeat"/>
</dbReference>
<dbReference type="InterPro" id="IPR015943">
    <property type="entry name" value="WD40/YVTN_repeat-like_dom_sf"/>
</dbReference>
<evidence type="ECO:0000259" key="18">
    <source>
        <dbReference type="PROSITE" id="PS51004"/>
    </source>
</evidence>
<dbReference type="PANTHER" id="PTHR11036:SF79">
    <property type="entry name" value="SEMAPHORIN 5C, ISOFORM A"/>
    <property type="match status" value="1"/>
</dbReference>
<dbReference type="InterPro" id="IPR001627">
    <property type="entry name" value="Semap_dom"/>
</dbReference>
<dbReference type="GO" id="GO:0005576">
    <property type="term" value="C:extracellular region"/>
    <property type="evidence" value="ECO:0007669"/>
    <property type="project" value="UniProtKB-SubCell"/>
</dbReference>
<dbReference type="FunFam" id="2.130.10.10:FF:000369">
    <property type="entry name" value="semaphorin-2A isoform X1"/>
    <property type="match status" value="1"/>
</dbReference>
<feature type="transmembrane region" description="Helical" evidence="16">
    <location>
        <begin position="918"/>
        <end position="938"/>
    </location>
</feature>
<dbReference type="GO" id="GO:0071526">
    <property type="term" value="P:semaphorin-plexin signaling pathway"/>
    <property type="evidence" value="ECO:0007669"/>
    <property type="project" value="TreeGrafter"/>
</dbReference>
<dbReference type="InterPro" id="IPR057563">
    <property type="entry name" value="Sema5A/B-like_TSP-1"/>
</dbReference>
<keyword evidence="8" id="KW-0221">Differentiation</keyword>
<evidence type="ECO:0000256" key="17">
    <source>
        <dbReference type="SAM" id="SignalP"/>
    </source>
</evidence>
<reference evidence="19" key="1">
    <citation type="journal article" date="2015" name="Sci. Rep.">
        <title>Tissue- and time-dependent transcription in Ixodes ricinus salivary glands and midguts when blood feeding on the vertebrate host.</title>
        <authorList>
            <person name="Kotsyfakis M."/>
            <person name="Schwarz A."/>
            <person name="Erhart J."/>
            <person name="Ribeiro J.M."/>
        </authorList>
    </citation>
    <scope>NUCLEOTIDE SEQUENCE</scope>
    <source>
        <tissue evidence="19">Salivary gland and midgut</tissue>
    </source>
</reference>
<dbReference type="SMART" id="SM00209">
    <property type="entry name" value="TSP1"/>
    <property type="match status" value="5"/>
</dbReference>
<dbReference type="Pfam" id="PF00090">
    <property type="entry name" value="TSP_1"/>
    <property type="match status" value="4"/>
</dbReference>
<dbReference type="GO" id="GO:0045499">
    <property type="term" value="F:chemorepellent activity"/>
    <property type="evidence" value="ECO:0007669"/>
    <property type="project" value="TreeGrafter"/>
</dbReference>
<dbReference type="SUPFAM" id="SSF103575">
    <property type="entry name" value="Plexin repeat"/>
    <property type="match status" value="1"/>
</dbReference>
<dbReference type="InterPro" id="IPR036383">
    <property type="entry name" value="TSP1_rpt_sf"/>
</dbReference>
<evidence type="ECO:0000256" key="7">
    <source>
        <dbReference type="ARBA" id="ARBA00022737"/>
    </source>
</evidence>
<comment type="caution">
    <text evidence="15">Lacks conserved residue(s) required for the propagation of feature annotation.</text>
</comment>
<evidence type="ECO:0000313" key="19">
    <source>
        <dbReference type="EMBL" id="JAB70464.1"/>
    </source>
</evidence>
<keyword evidence="10 16" id="KW-1133">Transmembrane helix</keyword>
<sequence>MAATSSLPRLRFPLLRHAPQLALLWWALLCTAGPATSAYITVSEKDLDGKMERFSHGDTAHFTKLLFDINRYQLIVGARDHLFRLSLEGFKKLEEVNVQAPNTAVKICRKKGRSEEDCRNYFKVLLSHNGQLFSCGTNAFAPKCTWRDISSLVNVIQQVDGVGNAPYSPHSNSSELMTVQGDYYVAAPLDFSARDYALYRSMGKGRPLRTPTYDHKWLSEPSFVGSFEIGEFVYVFYRESAVEFMNCGKAVYSRVARVCKNDQGGRLSLKDNWTTFLKARLNCSLPGLFPFYYNEIQSVHYLEDEELFYATFTTGENSIYGSAICAFNMSAIKRAFDGPLKFQANSKAAWERSLTSGKQFQQCDKPRDDTQVLEARNYQLTDDAVQAASPRPFYTGELERLTHITVDVVPTKYNHDGVHVIFAATLEGTIKKLMVVPRVLETCLIEELTPFPPRTRHIYTMKLLKDTSSLYLGTDKEVLRIILHRCEQYRTEESCLGSMDPYCGWNKHQLSCTTAPQRNPLSTVWKQDQTACPESNVPVDGGWSGWNSWQECDQVGKDPMGDRCLCRSRACDSPAPLNGGKPCEGSSLEVTNCTQNGQWTEWSAWSACSQSCGIAVKSRRRTCSNPKPKHGGRVCLGPEQEQIYCSSNPPCPVPTTPAVTRQSSWSEWGAWSECSAQCGGGFQWRRRQCHSPKGRDGCGGGCESDYRACNTHACSEKRRSSNWTSWMRVNATREGHFEQRFRFTCRANVADDNLLHMGSIKKEERYCHETSKSCMDAAYLSNIDGDWSEWGEWSQCSVPCGGGVQLRERLCDSPRPSGKGAECQGPSREQRDCNIHECHSPPAAEDEEWTEWSVWSLCDHNNEQHRRRTCTVLDPSPEQCRGSTRESRMCIAGQDSIASVPRMQETREVSTGIRVEHLVGACIACLALGALVGALGTYRYAKRRGGRGAGGIPKHLGTPLVQAEGNTYVPPSQFKNNFSTLTSTTSPSKLQREATIKRNGFRAQLQLDQNF</sequence>
<dbReference type="PROSITE" id="PS51004">
    <property type="entry name" value="SEMA"/>
    <property type="match status" value="1"/>
</dbReference>
<dbReference type="InterPro" id="IPR027231">
    <property type="entry name" value="Semaphorin"/>
</dbReference>
<dbReference type="Gene3D" id="2.20.100.10">
    <property type="entry name" value="Thrombospondin type-1 (TSP1) repeat"/>
    <property type="match status" value="4"/>
</dbReference>
<dbReference type="InterPro" id="IPR000884">
    <property type="entry name" value="TSP1_rpt"/>
</dbReference>
<name>V5H0R7_IXORI</name>
<dbReference type="PANTHER" id="PTHR11036">
    <property type="entry name" value="SEMAPHORIN"/>
    <property type="match status" value="1"/>
</dbReference>
<dbReference type="InterPro" id="IPR036352">
    <property type="entry name" value="Semap_dom_sf"/>
</dbReference>
<dbReference type="AlphaFoldDB" id="V5H0R7"/>
<dbReference type="SMART" id="SM00630">
    <property type="entry name" value="Sema"/>
    <property type="match status" value="1"/>
</dbReference>
<keyword evidence="3" id="KW-0217">Developmental protein</keyword>
<evidence type="ECO:0000256" key="15">
    <source>
        <dbReference type="PROSITE-ProRule" id="PRU00352"/>
    </source>
</evidence>
<evidence type="ECO:0000256" key="5">
    <source>
        <dbReference type="ARBA" id="ARBA00022692"/>
    </source>
</evidence>
<dbReference type="PRINTS" id="PR01705">
    <property type="entry name" value="TSP1REPEAT"/>
</dbReference>
<evidence type="ECO:0000256" key="10">
    <source>
        <dbReference type="ARBA" id="ARBA00022989"/>
    </source>
</evidence>
<evidence type="ECO:0000256" key="14">
    <source>
        <dbReference type="ARBA" id="ARBA00074148"/>
    </source>
</evidence>
<keyword evidence="9" id="KW-0524">Neurogenesis</keyword>
<dbReference type="FunFam" id="2.20.100.10:FF:000001">
    <property type="entry name" value="semaphorin-5A isoform X1"/>
    <property type="match status" value="2"/>
</dbReference>
<evidence type="ECO:0000256" key="1">
    <source>
        <dbReference type="ARBA" id="ARBA00004167"/>
    </source>
</evidence>
<evidence type="ECO:0000256" key="11">
    <source>
        <dbReference type="ARBA" id="ARBA00023136"/>
    </source>
</evidence>
<feature type="chain" id="PRO_5004734840" description="Semaphorin-2A" evidence="17">
    <location>
        <begin position="38"/>
        <end position="1011"/>
    </location>
</feature>
<dbReference type="FunFam" id="2.20.100.10:FF:000021">
    <property type="entry name" value="semaphorin-5B isoform X1"/>
    <property type="match status" value="1"/>
</dbReference>
<evidence type="ECO:0000256" key="4">
    <source>
        <dbReference type="ARBA" id="ARBA00022525"/>
    </source>
</evidence>
<evidence type="ECO:0000256" key="13">
    <source>
        <dbReference type="ARBA" id="ARBA00023180"/>
    </source>
</evidence>
<protein>
    <recommendedName>
        <fullName evidence="14">Semaphorin-2A</fullName>
    </recommendedName>
</protein>
<comment type="subcellular location">
    <subcellularLocation>
        <location evidence="1">Membrane</location>
        <topology evidence="1">Single-pass membrane protein</topology>
    </subcellularLocation>
    <subcellularLocation>
        <location evidence="2">Secreted</location>
    </subcellularLocation>
</comment>
<keyword evidence="6 17" id="KW-0732">Signal</keyword>
<dbReference type="SMART" id="SM00423">
    <property type="entry name" value="PSI"/>
    <property type="match status" value="1"/>
</dbReference>
<evidence type="ECO:0000256" key="16">
    <source>
        <dbReference type="SAM" id="Phobius"/>
    </source>
</evidence>
<evidence type="ECO:0000256" key="12">
    <source>
        <dbReference type="ARBA" id="ARBA00023157"/>
    </source>
</evidence>
<evidence type="ECO:0000256" key="9">
    <source>
        <dbReference type="ARBA" id="ARBA00022902"/>
    </source>
</evidence>
<evidence type="ECO:0000256" key="6">
    <source>
        <dbReference type="ARBA" id="ARBA00022729"/>
    </source>
</evidence>
<proteinExistence type="evidence at transcript level"/>